<evidence type="ECO:0000256" key="1">
    <source>
        <dbReference type="SAM" id="SignalP"/>
    </source>
</evidence>
<dbReference type="EMBL" id="FMXQ01000009">
    <property type="protein sequence ID" value="SDB50491.1"/>
    <property type="molecule type" value="Genomic_DNA"/>
</dbReference>
<keyword evidence="1" id="KW-0732">Signal</keyword>
<dbReference type="Proteomes" id="UP000199071">
    <property type="component" value="Unassembled WGS sequence"/>
</dbReference>
<protein>
    <submittedName>
        <fullName evidence="3">Uncharacterized conserved protein, DUF302 family</fullName>
    </submittedName>
</protein>
<reference evidence="3 4" key="1">
    <citation type="submission" date="2016-10" db="EMBL/GenBank/DDBJ databases">
        <authorList>
            <person name="de Groot N.N."/>
        </authorList>
    </citation>
    <scope>NUCLEOTIDE SEQUENCE [LARGE SCALE GENOMIC DNA]</scope>
    <source>
        <strain evidence="3 4">ATCC 35022</strain>
    </source>
</reference>
<feature type="signal peptide" evidence="1">
    <location>
        <begin position="1"/>
        <end position="24"/>
    </location>
</feature>
<dbReference type="PANTHER" id="PTHR38342">
    <property type="entry name" value="SLR5037 PROTEIN"/>
    <property type="match status" value="1"/>
</dbReference>
<dbReference type="InterPro" id="IPR005180">
    <property type="entry name" value="DUF302"/>
</dbReference>
<dbReference type="STRING" id="665467.SAMN02982931_03932"/>
<evidence type="ECO:0000259" key="2">
    <source>
        <dbReference type="Pfam" id="PF03625"/>
    </source>
</evidence>
<evidence type="ECO:0000313" key="3">
    <source>
        <dbReference type="EMBL" id="SDB50491.1"/>
    </source>
</evidence>
<dbReference type="Pfam" id="PF03625">
    <property type="entry name" value="DUF302"/>
    <property type="match status" value="1"/>
</dbReference>
<dbReference type="CDD" id="cd14797">
    <property type="entry name" value="DUF302"/>
    <property type="match status" value="1"/>
</dbReference>
<organism evidence="3 4">
    <name type="scientific">Bauldia litoralis</name>
    <dbReference type="NCBI Taxonomy" id="665467"/>
    <lineage>
        <taxon>Bacteria</taxon>
        <taxon>Pseudomonadati</taxon>
        <taxon>Pseudomonadota</taxon>
        <taxon>Alphaproteobacteria</taxon>
        <taxon>Hyphomicrobiales</taxon>
        <taxon>Kaistiaceae</taxon>
        <taxon>Bauldia</taxon>
    </lineage>
</organism>
<dbReference type="InterPro" id="IPR035923">
    <property type="entry name" value="TT1751-like_sf"/>
</dbReference>
<dbReference type="PANTHER" id="PTHR38342:SF2">
    <property type="entry name" value="INNER MEMBRANE OR EXPORTED"/>
    <property type="match status" value="1"/>
</dbReference>
<feature type="chain" id="PRO_5011614397" evidence="1">
    <location>
        <begin position="25"/>
        <end position="153"/>
    </location>
</feature>
<dbReference type="OrthoDB" id="9799367at2"/>
<gene>
    <name evidence="3" type="ORF">SAMN02982931_03932</name>
</gene>
<feature type="domain" description="DUF302" evidence="2">
    <location>
        <begin position="59"/>
        <end position="118"/>
    </location>
</feature>
<dbReference type="RefSeq" id="WP_090879117.1">
    <property type="nucleotide sequence ID" value="NZ_FMXQ01000009.1"/>
</dbReference>
<dbReference type="SUPFAM" id="SSF103247">
    <property type="entry name" value="TT1751-like"/>
    <property type="match status" value="1"/>
</dbReference>
<accession>A0A1G6DZD1</accession>
<proteinExistence type="predicted"/>
<name>A0A1G6DZD1_9HYPH</name>
<dbReference type="AlphaFoldDB" id="A0A1G6DZD1"/>
<sequence length="153" mass="16270">MIFTRVTQAILLIGAIATSSAAVADDDWQVKTSPHSVAETVTRLTAAIEGAGAKVAAVIDHAAAAEEVDLELAPTTVVIFGNPKIGTPLMQENQKIGLDLPLRILVWQDGDETRVGYIEAEDLAERYDIDDDSKAVKMIENALNNLSDAAVAD</sequence>
<keyword evidence="4" id="KW-1185">Reference proteome</keyword>
<dbReference type="Gene3D" id="3.30.310.70">
    <property type="entry name" value="TT1751-like domain"/>
    <property type="match status" value="1"/>
</dbReference>
<evidence type="ECO:0000313" key="4">
    <source>
        <dbReference type="Proteomes" id="UP000199071"/>
    </source>
</evidence>